<dbReference type="OrthoDB" id="10053156at2759"/>
<dbReference type="InterPro" id="IPR001584">
    <property type="entry name" value="Integrase_cat-core"/>
</dbReference>
<dbReference type="InterPro" id="IPR036397">
    <property type="entry name" value="RNaseH_sf"/>
</dbReference>
<dbReference type="SUPFAM" id="SSF53098">
    <property type="entry name" value="Ribonuclease H-like"/>
    <property type="match status" value="1"/>
</dbReference>
<evidence type="ECO:0000313" key="2">
    <source>
        <dbReference type="EMBL" id="VEL41131.1"/>
    </source>
</evidence>
<gene>
    <name evidence="2" type="ORF">PXEA_LOCUS34571</name>
</gene>
<proteinExistence type="predicted"/>
<sequence length="101" mass="11849">MDRFARWPEAFQMSGVQADLVARTFATHWVVRFGTSATITTDRGRQFECDLFAQLSKLLGTKRIHTCAYHPQANCMVERFHRQLKACLRCQRNPGKWIDMW</sequence>
<dbReference type="PROSITE" id="PS50994">
    <property type="entry name" value="INTEGRASE"/>
    <property type="match status" value="1"/>
</dbReference>
<organism evidence="2 3">
    <name type="scientific">Protopolystoma xenopodis</name>
    <dbReference type="NCBI Taxonomy" id="117903"/>
    <lineage>
        <taxon>Eukaryota</taxon>
        <taxon>Metazoa</taxon>
        <taxon>Spiralia</taxon>
        <taxon>Lophotrochozoa</taxon>
        <taxon>Platyhelminthes</taxon>
        <taxon>Monogenea</taxon>
        <taxon>Polyopisthocotylea</taxon>
        <taxon>Polystomatidea</taxon>
        <taxon>Polystomatidae</taxon>
        <taxon>Protopolystoma</taxon>
    </lineage>
</organism>
<dbReference type="AlphaFoldDB" id="A0A448XNU2"/>
<dbReference type="Proteomes" id="UP000784294">
    <property type="component" value="Unassembled WGS sequence"/>
</dbReference>
<protein>
    <recommendedName>
        <fullName evidence="1">Integrase catalytic domain-containing protein</fullName>
    </recommendedName>
</protein>
<dbReference type="PANTHER" id="PTHR38681:SF1">
    <property type="entry name" value="RETROVIRUS-RELATED POL POLYPROTEIN FROM TRANSPOSON 412-LIKE PROTEIN"/>
    <property type="match status" value="1"/>
</dbReference>
<name>A0A448XNU2_9PLAT</name>
<evidence type="ECO:0000259" key="1">
    <source>
        <dbReference type="PROSITE" id="PS50994"/>
    </source>
</evidence>
<comment type="caution">
    <text evidence="2">The sequence shown here is derived from an EMBL/GenBank/DDBJ whole genome shotgun (WGS) entry which is preliminary data.</text>
</comment>
<dbReference type="GO" id="GO:0003676">
    <property type="term" value="F:nucleic acid binding"/>
    <property type="evidence" value="ECO:0007669"/>
    <property type="project" value="InterPro"/>
</dbReference>
<keyword evidence="3" id="KW-1185">Reference proteome</keyword>
<dbReference type="InterPro" id="IPR012337">
    <property type="entry name" value="RNaseH-like_sf"/>
</dbReference>
<evidence type="ECO:0000313" key="3">
    <source>
        <dbReference type="Proteomes" id="UP000784294"/>
    </source>
</evidence>
<dbReference type="Gene3D" id="3.30.420.10">
    <property type="entry name" value="Ribonuclease H-like superfamily/Ribonuclease H"/>
    <property type="match status" value="1"/>
</dbReference>
<feature type="domain" description="Integrase catalytic" evidence="1">
    <location>
        <begin position="1"/>
        <end position="101"/>
    </location>
</feature>
<reference evidence="2" key="1">
    <citation type="submission" date="2018-11" db="EMBL/GenBank/DDBJ databases">
        <authorList>
            <consortium name="Pathogen Informatics"/>
        </authorList>
    </citation>
    <scope>NUCLEOTIDE SEQUENCE</scope>
</reference>
<dbReference type="EMBL" id="CAAALY010268005">
    <property type="protein sequence ID" value="VEL41131.1"/>
    <property type="molecule type" value="Genomic_DNA"/>
</dbReference>
<accession>A0A448XNU2</accession>
<dbReference type="PANTHER" id="PTHR38681">
    <property type="entry name" value="RETROVIRUS-RELATED POL POLYPROTEIN FROM TRANSPOSON 412-LIKE PROTEIN-RELATED"/>
    <property type="match status" value="1"/>
</dbReference>
<dbReference type="GO" id="GO:0015074">
    <property type="term" value="P:DNA integration"/>
    <property type="evidence" value="ECO:0007669"/>
    <property type="project" value="InterPro"/>
</dbReference>